<dbReference type="Pfam" id="PF13532">
    <property type="entry name" value="2OG-FeII_Oxy_2"/>
    <property type="match status" value="1"/>
</dbReference>
<accession>A0A8H6SIS6</accession>
<dbReference type="GO" id="GO:0051213">
    <property type="term" value="F:dioxygenase activity"/>
    <property type="evidence" value="ECO:0007669"/>
    <property type="project" value="UniProtKB-KW"/>
</dbReference>
<dbReference type="Proteomes" id="UP000613580">
    <property type="component" value="Unassembled WGS sequence"/>
</dbReference>
<evidence type="ECO:0000313" key="3">
    <source>
        <dbReference type="EMBL" id="KAF7300403.1"/>
    </source>
</evidence>
<dbReference type="InterPro" id="IPR037151">
    <property type="entry name" value="AlkB-like_sf"/>
</dbReference>
<dbReference type="GO" id="GO:0006307">
    <property type="term" value="P:DNA alkylation repair"/>
    <property type="evidence" value="ECO:0007669"/>
    <property type="project" value="InterPro"/>
</dbReference>
<keyword evidence="3" id="KW-0560">Oxidoreductase</keyword>
<dbReference type="PANTHER" id="PTHR31212:SF5">
    <property type="entry name" value="ISOCHORISMATASE FAMILY PROTEIN FAMILY (AFU_ORTHOLOGUE AFUA_3G14500)"/>
    <property type="match status" value="1"/>
</dbReference>
<dbReference type="Gene3D" id="2.60.120.590">
    <property type="entry name" value="Alpha-ketoglutarate-dependent dioxygenase AlkB-like"/>
    <property type="match status" value="1"/>
</dbReference>
<name>A0A8H6SIS6_MYCCL</name>
<dbReference type="OrthoDB" id="445341at2759"/>
<gene>
    <name evidence="3" type="ORF">HMN09_00924000</name>
</gene>
<dbReference type="InterPro" id="IPR027450">
    <property type="entry name" value="AlkB-like"/>
</dbReference>
<comment type="caution">
    <text evidence="3">The sequence shown here is derived from an EMBL/GenBank/DDBJ whole genome shotgun (WGS) entry which is preliminary data.</text>
</comment>
<keyword evidence="4" id="KW-1185">Reference proteome</keyword>
<dbReference type="InterPro" id="IPR032854">
    <property type="entry name" value="ALKBH3"/>
</dbReference>
<organism evidence="3 4">
    <name type="scientific">Mycena chlorophos</name>
    <name type="common">Agaric fungus</name>
    <name type="synonym">Agaricus chlorophos</name>
    <dbReference type="NCBI Taxonomy" id="658473"/>
    <lineage>
        <taxon>Eukaryota</taxon>
        <taxon>Fungi</taxon>
        <taxon>Dikarya</taxon>
        <taxon>Basidiomycota</taxon>
        <taxon>Agaricomycotina</taxon>
        <taxon>Agaricomycetes</taxon>
        <taxon>Agaricomycetidae</taxon>
        <taxon>Agaricales</taxon>
        <taxon>Marasmiineae</taxon>
        <taxon>Mycenaceae</taxon>
        <taxon>Mycena</taxon>
    </lineage>
</organism>
<dbReference type="PANTHER" id="PTHR31212">
    <property type="entry name" value="ALPHA-KETOGLUTARATE-DEPENDENT DIOXYGENASE ALKB HOMOLOG 3"/>
    <property type="match status" value="1"/>
</dbReference>
<evidence type="ECO:0000313" key="4">
    <source>
        <dbReference type="Proteomes" id="UP000613580"/>
    </source>
</evidence>
<dbReference type="SUPFAM" id="SSF51197">
    <property type="entry name" value="Clavaminate synthase-like"/>
    <property type="match status" value="1"/>
</dbReference>
<proteinExistence type="predicted"/>
<dbReference type="PROSITE" id="PS51471">
    <property type="entry name" value="FE2OG_OXY"/>
    <property type="match status" value="1"/>
</dbReference>
<protein>
    <submittedName>
        <fullName evidence="3">Fe2OG dioxygenase domain-containing protein</fullName>
    </submittedName>
</protein>
<feature type="domain" description="Fe2OG dioxygenase" evidence="2">
    <location>
        <begin position="107"/>
        <end position="231"/>
    </location>
</feature>
<evidence type="ECO:0000256" key="1">
    <source>
        <dbReference type="SAM" id="MobiDB-lite"/>
    </source>
</evidence>
<sequence>MAPKQTHSVTLGAGDALGTGDSYLKLDLLPEELAAVAFEKLKEEVKWDVMHHRGGEVPRLVAVEGELQEDGSFPIYRHPADFSPPLLPLSPTVSQIRTHAESIVGHPLNHVLIQLYRTGADYISDHSDKTIDVVRGSSIVNVSLGAQRVMVLRQKQKKVFDASAEANEERPPPRPAQRIPLPHNSLFVLGPQTNTSWLHSIPTDKRPLATKSPEESFMDGERISLTFRHIGTFLTPESEGADGQKIFGQGATGKTRAEAKPVLRGEDASLGMREAFGRENQLSGDEWDWERWYGQGFDVVHLV</sequence>
<dbReference type="EMBL" id="JACAZE010000013">
    <property type="protein sequence ID" value="KAF7300403.1"/>
    <property type="molecule type" value="Genomic_DNA"/>
</dbReference>
<feature type="region of interest" description="Disordered" evidence="1">
    <location>
        <begin position="162"/>
        <end position="181"/>
    </location>
</feature>
<dbReference type="AlphaFoldDB" id="A0A8H6SIS6"/>
<reference evidence="3" key="1">
    <citation type="submission" date="2020-05" db="EMBL/GenBank/DDBJ databases">
        <title>Mycena genomes resolve the evolution of fungal bioluminescence.</title>
        <authorList>
            <person name="Tsai I.J."/>
        </authorList>
    </citation>
    <scope>NUCLEOTIDE SEQUENCE</scope>
    <source>
        <strain evidence="3">110903Hualien_Pintung</strain>
    </source>
</reference>
<evidence type="ECO:0000259" key="2">
    <source>
        <dbReference type="PROSITE" id="PS51471"/>
    </source>
</evidence>
<dbReference type="InterPro" id="IPR005123">
    <property type="entry name" value="Oxoglu/Fe-dep_dioxygenase_dom"/>
</dbReference>
<keyword evidence="3" id="KW-0223">Dioxygenase</keyword>